<reference evidence="1" key="1">
    <citation type="submission" date="2019-04" db="EMBL/GenBank/DDBJ databases">
        <title>Friends and foes A comparative genomics studyof 23 Aspergillus species from section Flavi.</title>
        <authorList>
            <consortium name="DOE Joint Genome Institute"/>
            <person name="Kjaerbolling I."/>
            <person name="Vesth T."/>
            <person name="Frisvad J.C."/>
            <person name="Nybo J.L."/>
            <person name="Theobald S."/>
            <person name="Kildgaard S."/>
            <person name="Isbrandt T."/>
            <person name="Kuo A."/>
            <person name="Sato A."/>
            <person name="Lyhne E.K."/>
            <person name="Kogle M.E."/>
            <person name="Wiebenga A."/>
            <person name="Kun R.S."/>
            <person name="Lubbers R.J."/>
            <person name="Makela M.R."/>
            <person name="Barry K."/>
            <person name="Chovatia M."/>
            <person name="Clum A."/>
            <person name="Daum C."/>
            <person name="Haridas S."/>
            <person name="He G."/>
            <person name="LaButti K."/>
            <person name="Lipzen A."/>
            <person name="Mondo S."/>
            <person name="Riley R."/>
            <person name="Salamov A."/>
            <person name="Simmons B.A."/>
            <person name="Magnuson J.K."/>
            <person name="Henrissat B."/>
            <person name="Mortensen U.H."/>
            <person name="Larsen T.O."/>
            <person name="Devries R.P."/>
            <person name="Grigoriev I.V."/>
            <person name="Machida M."/>
            <person name="Baker S.E."/>
            <person name="Andersen M.R."/>
        </authorList>
    </citation>
    <scope>NUCLEOTIDE SEQUENCE [LARGE SCALE GENOMIC DNA]</scope>
    <source>
        <strain evidence="1">IBT 14317</strain>
    </source>
</reference>
<dbReference type="AlphaFoldDB" id="A0A5N7CJ15"/>
<evidence type="ECO:0000313" key="1">
    <source>
        <dbReference type="EMBL" id="KAE8393857.1"/>
    </source>
</evidence>
<organism evidence="1">
    <name type="scientific">Petromyces alliaceus</name>
    <name type="common">Aspergillus alliaceus</name>
    <dbReference type="NCBI Taxonomy" id="209559"/>
    <lineage>
        <taxon>Eukaryota</taxon>
        <taxon>Fungi</taxon>
        <taxon>Dikarya</taxon>
        <taxon>Ascomycota</taxon>
        <taxon>Pezizomycotina</taxon>
        <taxon>Eurotiomycetes</taxon>
        <taxon>Eurotiomycetidae</taxon>
        <taxon>Eurotiales</taxon>
        <taxon>Aspergillaceae</taxon>
        <taxon>Aspergillus</taxon>
        <taxon>Aspergillus subgen. Circumdati</taxon>
    </lineage>
</organism>
<sequence length="142" mass="16105">MAGTTVEFASVLRRDRARKRARPKAPSRTRANRGRGSFSMAFVAYRKTVYEQTVPEKQNFGTMARFNLVMQQMYVSSSFYNNINERIAYIYNPYITSGAAGIAQRFKIQWGVEGAQLVQRAQGYYAGYEHGHGESRTVTGNL</sequence>
<dbReference type="EMBL" id="ML735227">
    <property type="protein sequence ID" value="KAE8393857.1"/>
    <property type="molecule type" value="Genomic_DNA"/>
</dbReference>
<proteinExistence type="predicted"/>
<dbReference type="Proteomes" id="UP000326877">
    <property type="component" value="Unassembled WGS sequence"/>
</dbReference>
<accession>A0A5N7CJ15</accession>
<name>A0A5N7CJ15_PETAA</name>
<protein>
    <submittedName>
        <fullName evidence="1">Uncharacterized protein</fullName>
    </submittedName>
</protein>
<dbReference type="OrthoDB" id="5324692at2759"/>
<gene>
    <name evidence="1" type="ORF">BDV23DRAFT_180307</name>
</gene>